<evidence type="ECO:0000256" key="12">
    <source>
        <dbReference type="ARBA" id="ARBA00023014"/>
    </source>
</evidence>
<dbReference type="PANTHER" id="PTHR30544:SF5">
    <property type="entry name" value="RADICAL SAM CORE DOMAIN-CONTAINING PROTEIN"/>
    <property type="match status" value="1"/>
</dbReference>
<keyword evidence="3" id="KW-0004">4Fe-4S</keyword>
<dbReference type="Gene3D" id="3.20.20.70">
    <property type="entry name" value="Aldolase class I"/>
    <property type="match status" value="1"/>
</dbReference>
<dbReference type="Gene3D" id="1.10.150.530">
    <property type="match status" value="1"/>
</dbReference>
<evidence type="ECO:0000313" key="15">
    <source>
        <dbReference type="Proteomes" id="UP000177187"/>
    </source>
</evidence>
<dbReference type="Proteomes" id="UP000177187">
    <property type="component" value="Unassembled WGS sequence"/>
</dbReference>
<evidence type="ECO:0000256" key="1">
    <source>
        <dbReference type="ARBA" id="ARBA00001966"/>
    </source>
</evidence>
<dbReference type="GO" id="GO:0008173">
    <property type="term" value="F:RNA methyltransferase activity"/>
    <property type="evidence" value="ECO:0007669"/>
    <property type="project" value="InterPro"/>
</dbReference>
<dbReference type="InterPro" id="IPR058240">
    <property type="entry name" value="rSAM_sf"/>
</dbReference>
<dbReference type="SFLD" id="SFLDF00275">
    <property type="entry name" value="adenosine_C2_methyltransferase"/>
    <property type="match status" value="1"/>
</dbReference>
<dbReference type="InterPro" id="IPR040072">
    <property type="entry name" value="Methyltransferase_A"/>
</dbReference>
<evidence type="ECO:0000256" key="2">
    <source>
        <dbReference type="ARBA" id="ARBA00004496"/>
    </source>
</evidence>
<evidence type="ECO:0000313" key="14">
    <source>
        <dbReference type="EMBL" id="OGD78969.1"/>
    </source>
</evidence>
<dbReference type="SUPFAM" id="SSF102114">
    <property type="entry name" value="Radical SAM enzymes"/>
    <property type="match status" value="1"/>
</dbReference>
<dbReference type="PANTHER" id="PTHR30544">
    <property type="entry name" value="23S RRNA METHYLTRANSFERASE"/>
    <property type="match status" value="1"/>
</dbReference>
<keyword evidence="6 14" id="KW-0489">Methyltransferase</keyword>
<dbReference type="SFLD" id="SFLDS00029">
    <property type="entry name" value="Radical_SAM"/>
    <property type="match status" value="1"/>
</dbReference>
<evidence type="ECO:0000256" key="4">
    <source>
        <dbReference type="ARBA" id="ARBA00022490"/>
    </source>
</evidence>
<dbReference type="PROSITE" id="PS51918">
    <property type="entry name" value="RADICAL_SAM"/>
    <property type="match status" value="1"/>
</dbReference>
<evidence type="ECO:0000256" key="6">
    <source>
        <dbReference type="ARBA" id="ARBA00022603"/>
    </source>
</evidence>
<name>A0A1F5FH35_9BACT</name>
<keyword evidence="11" id="KW-0408">Iron</keyword>
<accession>A0A1F5FH35</accession>
<evidence type="ECO:0000256" key="9">
    <source>
        <dbReference type="ARBA" id="ARBA00022694"/>
    </source>
</evidence>
<keyword evidence="7 14" id="KW-0808">Transferase</keyword>
<keyword evidence="8" id="KW-0949">S-adenosyl-L-methionine</keyword>
<protein>
    <submittedName>
        <fullName evidence="14">23S rRNA (Adenine(2503)-C(2))-methyltransferase</fullName>
    </submittedName>
</protein>
<dbReference type="EMBL" id="MFAF01000018">
    <property type="protein sequence ID" value="OGD78969.1"/>
    <property type="molecule type" value="Genomic_DNA"/>
</dbReference>
<organism evidence="14 15">
    <name type="scientific">Candidatus Coatesbacteria bacterium RBG_13_66_14</name>
    <dbReference type="NCBI Taxonomy" id="1817816"/>
    <lineage>
        <taxon>Bacteria</taxon>
        <taxon>Candidatus Coatesiibacteriota</taxon>
    </lineage>
</organism>
<dbReference type="InterPro" id="IPR004383">
    <property type="entry name" value="rRNA_lsu_MTrfase_RlmN/Cfr"/>
</dbReference>
<dbReference type="PIRSF" id="PIRSF006004">
    <property type="entry name" value="CHP00048"/>
    <property type="match status" value="1"/>
</dbReference>
<dbReference type="Pfam" id="PF04055">
    <property type="entry name" value="Radical_SAM"/>
    <property type="match status" value="1"/>
</dbReference>
<evidence type="ECO:0000256" key="10">
    <source>
        <dbReference type="ARBA" id="ARBA00022723"/>
    </source>
</evidence>
<evidence type="ECO:0000256" key="11">
    <source>
        <dbReference type="ARBA" id="ARBA00023004"/>
    </source>
</evidence>
<dbReference type="InterPro" id="IPR027492">
    <property type="entry name" value="RNA_MTrfase_RlmN"/>
</dbReference>
<evidence type="ECO:0000259" key="13">
    <source>
        <dbReference type="PROSITE" id="PS51918"/>
    </source>
</evidence>
<dbReference type="GO" id="GO:0030488">
    <property type="term" value="P:tRNA methylation"/>
    <property type="evidence" value="ECO:0007669"/>
    <property type="project" value="InterPro"/>
</dbReference>
<dbReference type="InterPro" id="IPR007197">
    <property type="entry name" value="rSAM"/>
</dbReference>
<keyword evidence="4" id="KW-0963">Cytoplasm</keyword>
<evidence type="ECO:0000256" key="5">
    <source>
        <dbReference type="ARBA" id="ARBA00022552"/>
    </source>
</evidence>
<reference evidence="14 15" key="1">
    <citation type="journal article" date="2016" name="Nat. Commun.">
        <title>Thousands of microbial genomes shed light on interconnected biogeochemical processes in an aquifer system.</title>
        <authorList>
            <person name="Anantharaman K."/>
            <person name="Brown C.T."/>
            <person name="Hug L.A."/>
            <person name="Sharon I."/>
            <person name="Castelle C.J."/>
            <person name="Probst A.J."/>
            <person name="Thomas B.C."/>
            <person name="Singh A."/>
            <person name="Wilkins M.J."/>
            <person name="Karaoz U."/>
            <person name="Brodie E.L."/>
            <person name="Williams K.H."/>
            <person name="Hubbard S.S."/>
            <person name="Banfield J.F."/>
        </authorList>
    </citation>
    <scope>NUCLEOTIDE SEQUENCE [LARGE SCALE GENOMIC DNA]</scope>
</reference>
<keyword evidence="9" id="KW-0819">tRNA processing</keyword>
<keyword evidence="12" id="KW-0411">Iron-sulfur</keyword>
<evidence type="ECO:0000256" key="3">
    <source>
        <dbReference type="ARBA" id="ARBA00022485"/>
    </source>
</evidence>
<comment type="caution">
    <text evidence="14">The sequence shown here is derived from an EMBL/GenBank/DDBJ whole genome shotgun (WGS) entry which is preliminary data.</text>
</comment>
<dbReference type="InterPro" id="IPR048641">
    <property type="entry name" value="RlmN_N"/>
</dbReference>
<dbReference type="Pfam" id="PF21016">
    <property type="entry name" value="RlmN_N"/>
    <property type="match status" value="1"/>
</dbReference>
<dbReference type="GO" id="GO:0051539">
    <property type="term" value="F:4 iron, 4 sulfur cluster binding"/>
    <property type="evidence" value="ECO:0007669"/>
    <property type="project" value="UniProtKB-KW"/>
</dbReference>
<dbReference type="NCBIfam" id="TIGR00048">
    <property type="entry name" value="rRNA_mod_RlmN"/>
    <property type="match status" value="1"/>
</dbReference>
<sequence length="324" mass="34711">IGEPAYRARQLFDWFWARGAEDFGAMSDLPGKLREELTRRYTAGLPEVADEARGGDGTVKLLLELSDGARVETVLMPGGDYDAACVSTMAGCDLGCAFCATGTLGKTRDLAAHEIAAQVLLLKKISAKLRNVVFMGMGEPLLNYEATLGAVGLLTGPMGFGARRITVSTAGVVPGIKRLAGEPQRIKLAVSLNAPDDARRSELMPLNKKWPLTGLLAACREYYDKTGRRVTFEYVLVGGFNDSEADARALVRLLAKIPHKLNLIAYNPVEGLPFRPPTPEAIDAFLAEARRGAYAAGIRHSRGTDIAAACGQLMLKGGDSSSRD</sequence>
<feature type="non-terminal residue" evidence="14">
    <location>
        <position position="1"/>
    </location>
</feature>
<gene>
    <name evidence="14" type="ORF">A2Y64_01460</name>
</gene>
<evidence type="ECO:0000256" key="7">
    <source>
        <dbReference type="ARBA" id="ARBA00022679"/>
    </source>
</evidence>
<dbReference type="GO" id="GO:0005737">
    <property type="term" value="C:cytoplasm"/>
    <property type="evidence" value="ECO:0007669"/>
    <property type="project" value="UniProtKB-SubCell"/>
</dbReference>
<keyword evidence="5" id="KW-0698">rRNA processing</keyword>
<proteinExistence type="inferred from homology"/>
<evidence type="ECO:0000256" key="8">
    <source>
        <dbReference type="ARBA" id="ARBA00022691"/>
    </source>
</evidence>
<dbReference type="HAMAP" id="MF_01849">
    <property type="entry name" value="RNA_methyltr_RlmN"/>
    <property type="match status" value="1"/>
</dbReference>
<comment type="cofactor">
    <cofactor evidence="1">
        <name>[4Fe-4S] cluster</name>
        <dbReference type="ChEBI" id="CHEBI:49883"/>
    </cofactor>
</comment>
<keyword evidence="10" id="KW-0479">Metal-binding</keyword>
<dbReference type="SFLD" id="SFLDG01062">
    <property type="entry name" value="methyltransferase_(Class_A)"/>
    <property type="match status" value="1"/>
</dbReference>
<dbReference type="GO" id="GO:0046872">
    <property type="term" value="F:metal ion binding"/>
    <property type="evidence" value="ECO:0007669"/>
    <property type="project" value="UniProtKB-KW"/>
</dbReference>
<dbReference type="STRING" id="1817816.A2Y64_01460"/>
<comment type="subcellular location">
    <subcellularLocation>
        <location evidence="2">Cytoplasm</location>
    </subcellularLocation>
</comment>
<dbReference type="AlphaFoldDB" id="A0A1F5FH35"/>
<dbReference type="GO" id="GO:0070475">
    <property type="term" value="P:rRNA base methylation"/>
    <property type="evidence" value="ECO:0007669"/>
    <property type="project" value="InterPro"/>
</dbReference>
<dbReference type="CDD" id="cd01335">
    <property type="entry name" value="Radical_SAM"/>
    <property type="match status" value="1"/>
</dbReference>
<feature type="domain" description="Radical SAM core" evidence="13">
    <location>
        <begin position="78"/>
        <end position="305"/>
    </location>
</feature>
<dbReference type="InterPro" id="IPR013785">
    <property type="entry name" value="Aldolase_TIM"/>
</dbReference>